<dbReference type="SUPFAM" id="SSF48452">
    <property type="entry name" value="TPR-like"/>
    <property type="match status" value="1"/>
</dbReference>
<dbReference type="InterPro" id="IPR056413">
    <property type="entry name" value="TPR_CcmH_CycH"/>
</dbReference>
<name>A0A923M4Y5_9BURK</name>
<dbReference type="NCBIfam" id="TIGR03142">
    <property type="entry name" value="cytochro_ccmI"/>
    <property type="match status" value="1"/>
</dbReference>
<protein>
    <submittedName>
        <fullName evidence="9">C-type cytochrome biogenesis protein CcmI</fullName>
    </submittedName>
</protein>
<dbReference type="GO" id="GO:0030313">
    <property type="term" value="C:cell envelope"/>
    <property type="evidence" value="ECO:0007669"/>
    <property type="project" value="UniProtKB-SubCell"/>
</dbReference>
<evidence type="ECO:0000256" key="2">
    <source>
        <dbReference type="ARBA" id="ARBA00022737"/>
    </source>
</evidence>
<comment type="subcellular location">
    <subcellularLocation>
        <location evidence="1">Cell envelope</location>
    </subcellularLocation>
</comment>
<dbReference type="Gene3D" id="1.25.40.10">
    <property type="entry name" value="Tetratricopeptide repeat domain"/>
    <property type="match status" value="1"/>
</dbReference>
<gene>
    <name evidence="9" type="primary">ccmI</name>
    <name evidence="9" type="ORF">H8R02_06230</name>
</gene>
<evidence type="ECO:0000256" key="6">
    <source>
        <dbReference type="SAM" id="Phobius"/>
    </source>
</evidence>
<dbReference type="InterPro" id="IPR011990">
    <property type="entry name" value="TPR-like_helical_dom_sf"/>
</dbReference>
<keyword evidence="2" id="KW-0677">Repeat</keyword>
<dbReference type="Proteomes" id="UP000596827">
    <property type="component" value="Unassembled WGS sequence"/>
</dbReference>
<feature type="domain" description="Cytochrome c-type biogenesis protein H Ig-like" evidence="7">
    <location>
        <begin position="301"/>
        <end position="406"/>
    </location>
</feature>
<keyword evidence="6" id="KW-1133">Transmembrane helix</keyword>
<dbReference type="PANTHER" id="PTHR47870:SF4">
    <property type="entry name" value="CYTOCHROME C-TYPE BIOGENESIS PROTEIN CYCH"/>
    <property type="match status" value="1"/>
</dbReference>
<evidence type="ECO:0000313" key="10">
    <source>
        <dbReference type="Proteomes" id="UP000596827"/>
    </source>
</evidence>
<dbReference type="Pfam" id="PF23914">
    <property type="entry name" value="TPR_CcmH_CycH"/>
    <property type="match status" value="1"/>
</dbReference>
<dbReference type="InterPro" id="IPR051263">
    <property type="entry name" value="C-type_cytochrome_biogenesis"/>
</dbReference>
<dbReference type="GO" id="GO:0017004">
    <property type="term" value="P:cytochrome complex assembly"/>
    <property type="evidence" value="ECO:0007669"/>
    <property type="project" value="UniProtKB-KW"/>
</dbReference>
<dbReference type="PROSITE" id="PS50005">
    <property type="entry name" value="TPR"/>
    <property type="match status" value="1"/>
</dbReference>
<evidence type="ECO:0000259" key="8">
    <source>
        <dbReference type="Pfam" id="PF23914"/>
    </source>
</evidence>
<dbReference type="GO" id="GO:0005886">
    <property type="term" value="C:plasma membrane"/>
    <property type="evidence" value="ECO:0007669"/>
    <property type="project" value="TreeGrafter"/>
</dbReference>
<dbReference type="SMART" id="SM00028">
    <property type="entry name" value="TPR"/>
    <property type="match status" value="2"/>
</dbReference>
<dbReference type="AlphaFoldDB" id="A0A923M4Y5"/>
<reference evidence="9" key="1">
    <citation type="submission" date="2020-08" db="EMBL/GenBank/DDBJ databases">
        <title>Ramlibacter sp. GTP1 16S ribosomal RNA gene genome sequencing and assembly.</title>
        <authorList>
            <person name="Kang M."/>
        </authorList>
    </citation>
    <scope>NUCLEOTIDE SEQUENCE</scope>
    <source>
        <strain evidence="9">GTP1</strain>
    </source>
</reference>
<feature type="repeat" description="TPR" evidence="5">
    <location>
        <begin position="160"/>
        <end position="193"/>
    </location>
</feature>
<feature type="transmembrane region" description="Helical" evidence="6">
    <location>
        <begin position="92"/>
        <end position="114"/>
    </location>
</feature>
<evidence type="ECO:0000313" key="9">
    <source>
        <dbReference type="EMBL" id="MBC5764040.1"/>
    </source>
</evidence>
<dbReference type="RefSeq" id="WP_187080445.1">
    <property type="nucleotide sequence ID" value="NZ_JACORU010000001.1"/>
</dbReference>
<evidence type="ECO:0000256" key="5">
    <source>
        <dbReference type="PROSITE-ProRule" id="PRU00339"/>
    </source>
</evidence>
<comment type="caution">
    <text evidence="9">The sequence shown here is derived from an EMBL/GenBank/DDBJ whole genome shotgun (WGS) entry which is preliminary data.</text>
</comment>
<organism evidence="9 10">
    <name type="scientific">Ramlibacter albus</name>
    <dbReference type="NCBI Taxonomy" id="2079448"/>
    <lineage>
        <taxon>Bacteria</taxon>
        <taxon>Pseudomonadati</taxon>
        <taxon>Pseudomonadota</taxon>
        <taxon>Betaproteobacteria</taxon>
        <taxon>Burkholderiales</taxon>
        <taxon>Comamonadaceae</taxon>
        <taxon>Ramlibacter</taxon>
    </lineage>
</organism>
<dbReference type="InterPro" id="IPR019734">
    <property type="entry name" value="TPR_rpt"/>
</dbReference>
<dbReference type="Pfam" id="PF23892">
    <property type="entry name" value="Ig_CycH"/>
    <property type="match status" value="1"/>
</dbReference>
<keyword evidence="10" id="KW-1185">Reference proteome</keyword>
<keyword evidence="6" id="KW-0812">Transmembrane</keyword>
<evidence type="ECO:0000256" key="3">
    <source>
        <dbReference type="ARBA" id="ARBA00022748"/>
    </source>
</evidence>
<proteinExistence type="predicted"/>
<sequence length="410" mass="42920">MNLAFWSTVALLLAGALLFVLPPLMRTGGRASLGAAPIDVYRDLRAQLDAERDAGKLATEEHARAVTELEGRVIEEVVQAPEEAVTVTPRHALAALLAVALLLPAGALGIYGLIGKPGALDPAAAQARAGGGAPHTMSREEMEEMVERLAEKLQKSPDDADGWHMLARSYVAFNRLAEAGQAFERGMKLAPRNAPLLADYADTLAMLNGRNLEGRPMELVNLALQADPTHPKALSLAGTAAFNRRDFALAAATWQKLLDTLPADSDQARSVASSIAQAQQAASTQTAPAQASAPSGAAQIDGTVDVAPAIKARIPRGATLFVFARAVDGPRMPLAIVKVPVGEMPYKFRLDDASAMAAQFKLSGQREVMLGARISASGNATPQSGDLMGTLGPVKVGARDVKLAIDGVVP</sequence>
<keyword evidence="4 5" id="KW-0802">TPR repeat</keyword>
<dbReference type="InterPro" id="IPR017560">
    <property type="entry name" value="Cyt_c_biogenesis_CcmI"/>
</dbReference>
<evidence type="ECO:0000256" key="4">
    <source>
        <dbReference type="ARBA" id="ARBA00022803"/>
    </source>
</evidence>
<accession>A0A923M4Y5</accession>
<dbReference type="EMBL" id="JACORU010000001">
    <property type="protein sequence ID" value="MBC5764040.1"/>
    <property type="molecule type" value="Genomic_DNA"/>
</dbReference>
<evidence type="ECO:0000259" key="7">
    <source>
        <dbReference type="Pfam" id="PF23892"/>
    </source>
</evidence>
<keyword evidence="3" id="KW-0201">Cytochrome c-type biogenesis</keyword>
<dbReference type="PANTHER" id="PTHR47870">
    <property type="entry name" value="CYTOCHROME C-TYPE BIOGENESIS PROTEIN CCMH"/>
    <property type="match status" value="1"/>
</dbReference>
<evidence type="ECO:0000256" key="1">
    <source>
        <dbReference type="ARBA" id="ARBA00004196"/>
    </source>
</evidence>
<dbReference type="InterPro" id="IPR056412">
    <property type="entry name" value="Ig_CycH"/>
</dbReference>
<feature type="domain" description="Cytochrome c-type biogenesis protein H TPR" evidence="8">
    <location>
        <begin position="130"/>
        <end position="267"/>
    </location>
</feature>
<keyword evidence="6" id="KW-0472">Membrane</keyword>